<protein>
    <submittedName>
        <fullName evidence="2">Chitin synthase regulator</fullName>
    </submittedName>
</protein>
<reference evidence="2" key="1">
    <citation type="journal article" date="2021" name="Proc. Natl. Acad. Sci. U.S.A.">
        <title>A Catalog of Tens of Thousands of Viruses from Human Metagenomes Reveals Hidden Associations with Chronic Diseases.</title>
        <authorList>
            <person name="Tisza M.J."/>
            <person name="Buck C.B."/>
        </authorList>
    </citation>
    <scope>NUCLEOTIDE SEQUENCE</scope>
    <source>
        <strain evidence="2">CtoMB99</strain>
    </source>
</reference>
<proteinExistence type="predicted"/>
<feature type="transmembrane region" description="Helical" evidence="1">
    <location>
        <begin position="100"/>
        <end position="120"/>
    </location>
</feature>
<name>A0A8S5MZ00_9CAUD</name>
<evidence type="ECO:0000256" key="1">
    <source>
        <dbReference type="SAM" id="Phobius"/>
    </source>
</evidence>
<evidence type="ECO:0000313" key="2">
    <source>
        <dbReference type="EMBL" id="DAD87645.1"/>
    </source>
</evidence>
<keyword evidence="1" id="KW-1133">Transmembrane helix</keyword>
<keyword evidence="1" id="KW-0812">Transmembrane</keyword>
<dbReference type="EMBL" id="BK015023">
    <property type="protein sequence ID" value="DAD87645.1"/>
    <property type="molecule type" value="Genomic_DNA"/>
</dbReference>
<sequence length="123" mass="13684">MDGILKFFGKYFSVVFHGFHLLILAFKRGIFNEKELVSMAKSNKDDIVNGILEYKLIESAVKLSSAAKEDAKRNGVQSEPPGANIIRAFATPDPLPIQRVLRWAFVALVIVMCFAFISCCSTL</sequence>
<accession>A0A8S5MZ00</accession>
<feature type="transmembrane region" description="Helical" evidence="1">
    <location>
        <begin position="7"/>
        <end position="26"/>
    </location>
</feature>
<keyword evidence="1" id="KW-0472">Membrane</keyword>
<organism evidence="2">
    <name type="scientific">Siphoviridae sp. ctoMB99</name>
    <dbReference type="NCBI Taxonomy" id="2826459"/>
    <lineage>
        <taxon>Viruses</taxon>
        <taxon>Duplodnaviria</taxon>
        <taxon>Heunggongvirae</taxon>
        <taxon>Uroviricota</taxon>
        <taxon>Caudoviricetes</taxon>
    </lineage>
</organism>